<dbReference type="AlphaFoldDB" id="A0A382N261"/>
<organism evidence="1">
    <name type="scientific">marine metagenome</name>
    <dbReference type="NCBI Taxonomy" id="408172"/>
    <lineage>
        <taxon>unclassified sequences</taxon>
        <taxon>metagenomes</taxon>
        <taxon>ecological metagenomes</taxon>
    </lineage>
</organism>
<sequence>VEPEIIPDTGIIDASGNIVIWSKGYVTYAGDAGDIYVRYNL</sequence>
<evidence type="ECO:0000313" key="1">
    <source>
        <dbReference type="EMBL" id="SVC53892.1"/>
    </source>
</evidence>
<protein>
    <submittedName>
        <fullName evidence="1">Uncharacterized protein</fullName>
    </submittedName>
</protein>
<name>A0A382N261_9ZZZZ</name>
<dbReference type="EMBL" id="UINC01096747">
    <property type="protein sequence ID" value="SVC53892.1"/>
    <property type="molecule type" value="Genomic_DNA"/>
</dbReference>
<reference evidence="1" key="1">
    <citation type="submission" date="2018-05" db="EMBL/GenBank/DDBJ databases">
        <authorList>
            <person name="Lanie J.A."/>
            <person name="Ng W.-L."/>
            <person name="Kazmierczak K.M."/>
            <person name="Andrzejewski T.M."/>
            <person name="Davidsen T.M."/>
            <person name="Wayne K.J."/>
            <person name="Tettelin H."/>
            <person name="Glass J.I."/>
            <person name="Rusch D."/>
            <person name="Podicherti R."/>
            <person name="Tsui H.-C.T."/>
            <person name="Winkler M.E."/>
        </authorList>
    </citation>
    <scope>NUCLEOTIDE SEQUENCE</scope>
</reference>
<feature type="non-terminal residue" evidence="1">
    <location>
        <position position="1"/>
    </location>
</feature>
<proteinExistence type="predicted"/>
<accession>A0A382N261</accession>
<gene>
    <name evidence="1" type="ORF">METZ01_LOCUS306746</name>
</gene>